<dbReference type="Gene3D" id="3.50.50.60">
    <property type="entry name" value="FAD/NAD(P)-binding domain"/>
    <property type="match status" value="2"/>
</dbReference>
<dbReference type="EMBL" id="CCEJ010000012">
    <property type="protein sequence ID" value="CDR35025.1"/>
    <property type="molecule type" value="Genomic_DNA"/>
</dbReference>
<evidence type="ECO:0000256" key="4">
    <source>
        <dbReference type="ARBA" id="ARBA00023002"/>
    </source>
</evidence>
<sequence>MTKHKAETVNLVIIGSGPAGYTAAIYASRANLFPVLYEGFFSGPAGGQLMTTTDVENFPGFPEGIMGPKLMDQFRNQAARFGTKIISDDVVSVDFSVYPYHVVGKNHEHYAKSVIIATGANAKRLEIPGANEGEFWQRGVTACAVCDGAMPIFRGKDLYVIGGGDSAVEEATYLTKFASKVFIVHRRDELRASKIMAERALSHPKVEILWDSVVTKVDGGHVVEHVVIKNLKTGVETKKPAGGLFFAIGHTPNTAFLKGQVDLHDNGYIKVRDGTRTNLKLVYACGDAMDHVYRQAITAAGTGCMAALDAERDLAAEGLD</sequence>
<comment type="cofactor">
    <cofactor evidence="8">
        <name>FAD</name>
        <dbReference type="ChEBI" id="CHEBI:57692"/>
    </cofactor>
    <text evidence="8">Binds 1 FAD per subunit.</text>
</comment>
<dbReference type="STRING" id="1437425.CSEC_2219"/>
<reference evidence="10" key="1">
    <citation type="submission" date="2013-12" db="EMBL/GenBank/DDBJ databases">
        <authorList>
            <person name="Linke B."/>
        </authorList>
    </citation>
    <scope>NUCLEOTIDE SEQUENCE [LARGE SCALE GENOMIC DNA]</scope>
    <source>
        <strain evidence="10">CRIB-18</strain>
    </source>
</reference>
<feature type="domain" description="FAD/NAD(P)-binding" evidence="9">
    <location>
        <begin position="10"/>
        <end position="303"/>
    </location>
</feature>
<dbReference type="PANTHER" id="PTHR48105">
    <property type="entry name" value="THIOREDOXIN REDUCTASE 1-RELATED-RELATED"/>
    <property type="match status" value="1"/>
</dbReference>
<dbReference type="AlphaFoldDB" id="A0A090D2X1"/>
<proteinExistence type="inferred from homology"/>
<dbReference type="Proteomes" id="UP000031552">
    <property type="component" value="Unassembled WGS sequence"/>
</dbReference>
<evidence type="ECO:0000256" key="5">
    <source>
        <dbReference type="ARBA" id="ARBA00023157"/>
    </source>
</evidence>
<keyword evidence="3 7" id="KW-0274">FAD</keyword>
<comment type="catalytic activity">
    <reaction evidence="7">
        <text>[thioredoxin]-dithiol + NADP(+) = [thioredoxin]-disulfide + NADPH + H(+)</text>
        <dbReference type="Rhea" id="RHEA:20345"/>
        <dbReference type="Rhea" id="RHEA-COMP:10698"/>
        <dbReference type="Rhea" id="RHEA-COMP:10700"/>
        <dbReference type="ChEBI" id="CHEBI:15378"/>
        <dbReference type="ChEBI" id="CHEBI:29950"/>
        <dbReference type="ChEBI" id="CHEBI:50058"/>
        <dbReference type="ChEBI" id="CHEBI:57783"/>
        <dbReference type="ChEBI" id="CHEBI:58349"/>
        <dbReference type="EC" id="1.8.1.9"/>
    </reaction>
</comment>
<reference evidence="10" key="2">
    <citation type="submission" date="2014-09" db="EMBL/GenBank/DDBJ databases">
        <title>Criblamydia sequanensis harbors a mega-plasmid encoding arsenite resistance.</title>
        <authorList>
            <person name="Bertelli C."/>
            <person name="Goesmann A."/>
            <person name="Greub G."/>
        </authorList>
    </citation>
    <scope>NUCLEOTIDE SEQUENCE [LARGE SCALE GENOMIC DNA]</scope>
    <source>
        <strain evidence="10">CRIB-18</strain>
    </source>
</reference>
<keyword evidence="5" id="KW-1015">Disulfide bond</keyword>
<comment type="similarity">
    <text evidence="1 7">Belongs to the class-II pyridine nucleotide-disulfide oxidoreductase family.</text>
</comment>
<keyword evidence="6 7" id="KW-0676">Redox-active center</keyword>
<dbReference type="Pfam" id="PF07992">
    <property type="entry name" value="Pyr_redox_2"/>
    <property type="match status" value="1"/>
</dbReference>
<dbReference type="InterPro" id="IPR050097">
    <property type="entry name" value="Ferredoxin-NADP_redctase_2"/>
</dbReference>
<dbReference type="SUPFAM" id="SSF51905">
    <property type="entry name" value="FAD/NAD(P)-binding domain"/>
    <property type="match status" value="1"/>
</dbReference>
<keyword evidence="2 7" id="KW-0285">Flavoprotein</keyword>
<gene>
    <name evidence="10" type="primary">trxB</name>
    <name evidence="10" type="ORF">CSEC_2219</name>
</gene>
<evidence type="ECO:0000256" key="1">
    <source>
        <dbReference type="ARBA" id="ARBA00009333"/>
    </source>
</evidence>
<dbReference type="InterPro" id="IPR036188">
    <property type="entry name" value="FAD/NAD-bd_sf"/>
</dbReference>
<evidence type="ECO:0000256" key="3">
    <source>
        <dbReference type="ARBA" id="ARBA00022827"/>
    </source>
</evidence>
<dbReference type="GO" id="GO:0019430">
    <property type="term" value="P:removal of superoxide radicals"/>
    <property type="evidence" value="ECO:0007669"/>
    <property type="project" value="UniProtKB-UniRule"/>
</dbReference>
<evidence type="ECO:0000256" key="8">
    <source>
        <dbReference type="RuleBase" id="RU003881"/>
    </source>
</evidence>
<comment type="subunit">
    <text evidence="7">Homodimer.</text>
</comment>
<dbReference type="NCBIfam" id="TIGR01292">
    <property type="entry name" value="TRX_reduct"/>
    <property type="match status" value="1"/>
</dbReference>
<dbReference type="GO" id="GO:0004791">
    <property type="term" value="F:thioredoxin-disulfide reductase (NADPH) activity"/>
    <property type="evidence" value="ECO:0007669"/>
    <property type="project" value="UniProtKB-UniRule"/>
</dbReference>
<dbReference type="InterPro" id="IPR023753">
    <property type="entry name" value="FAD/NAD-binding_dom"/>
</dbReference>
<evidence type="ECO:0000259" key="9">
    <source>
        <dbReference type="Pfam" id="PF07992"/>
    </source>
</evidence>
<dbReference type="EC" id="1.8.1.9" evidence="7"/>
<dbReference type="RefSeq" id="WP_041018583.1">
    <property type="nucleotide sequence ID" value="NZ_CCEJ010000012.1"/>
</dbReference>
<keyword evidence="11" id="KW-1185">Reference proteome</keyword>
<dbReference type="GO" id="GO:0005737">
    <property type="term" value="C:cytoplasm"/>
    <property type="evidence" value="ECO:0007669"/>
    <property type="project" value="InterPro"/>
</dbReference>
<accession>A0A090D2X1</accession>
<keyword evidence="4 7" id="KW-0560">Oxidoreductase</keyword>
<dbReference type="InterPro" id="IPR008255">
    <property type="entry name" value="Pyr_nucl-diS_OxRdtase_2_AS"/>
</dbReference>
<evidence type="ECO:0000313" key="10">
    <source>
        <dbReference type="EMBL" id="CDR35025.1"/>
    </source>
</evidence>
<evidence type="ECO:0000313" key="11">
    <source>
        <dbReference type="Proteomes" id="UP000031552"/>
    </source>
</evidence>
<dbReference type="OrthoDB" id="9806179at2"/>
<dbReference type="PRINTS" id="PR00368">
    <property type="entry name" value="FADPNR"/>
</dbReference>
<keyword evidence="8" id="KW-0521">NADP</keyword>
<dbReference type="PROSITE" id="PS00573">
    <property type="entry name" value="PYRIDINE_REDOX_2"/>
    <property type="match status" value="1"/>
</dbReference>
<evidence type="ECO:0000256" key="6">
    <source>
        <dbReference type="ARBA" id="ARBA00023284"/>
    </source>
</evidence>
<evidence type="ECO:0000256" key="7">
    <source>
        <dbReference type="RuleBase" id="RU003880"/>
    </source>
</evidence>
<name>A0A090D2X1_9BACT</name>
<dbReference type="PRINTS" id="PR00469">
    <property type="entry name" value="PNDRDTASEII"/>
</dbReference>
<protein>
    <recommendedName>
        <fullName evidence="7">Thioredoxin reductase</fullName>
        <ecNumber evidence="7">1.8.1.9</ecNumber>
    </recommendedName>
</protein>
<dbReference type="eggNOG" id="COG0492">
    <property type="taxonomic scope" value="Bacteria"/>
</dbReference>
<dbReference type="InterPro" id="IPR005982">
    <property type="entry name" value="Thioredox_Rdtase"/>
</dbReference>
<comment type="caution">
    <text evidence="10">The sequence shown here is derived from an EMBL/GenBank/DDBJ whole genome shotgun (WGS) entry which is preliminary data.</text>
</comment>
<organism evidence="10 11">
    <name type="scientific">Candidatus Criblamydia sequanensis CRIB-18</name>
    <dbReference type="NCBI Taxonomy" id="1437425"/>
    <lineage>
        <taxon>Bacteria</taxon>
        <taxon>Pseudomonadati</taxon>
        <taxon>Chlamydiota</taxon>
        <taxon>Chlamydiia</taxon>
        <taxon>Parachlamydiales</taxon>
        <taxon>Candidatus Criblamydiaceae</taxon>
        <taxon>Candidatus Criblamydia</taxon>
    </lineage>
</organism>
<evidence type="ECO:0000256" key="2">
    <source>
        <dbReference type="ARBA" id="ARBA00022630"/>
    </source>
</evidence>